<accession>A0A8S0VC96</accession>
<keyword evidence="2 6" id="KW-0812">Transmembrane</keyword>
<evidence type="ECO:0000259" key="7">
    <source>
        <dbReference type="PROSITE" id="PS50845"/>
    </source>
</evidence>
<dbReference type="AlphaFoldDB" id="A0A8S0VC96"/>
<keyword evidence="5 6" id="KW-0472">Membrane</keyword>
<name>A0A8S0VC96_OLEEU</name>
<organism evidence="8 9">
    <name type="scientific">Olea europaea subsp. europaea</name>
    <dbReference type="NCBI Taxonomy" id="158383"/>
    <lineage>
        <taxon>Eukaryota</taxon>
        <taxon>Viridiplantae</taxon>
        <taxon>Streptophyta</taxon>
        <taxon>Embryophyta</taxon>
        <taxon>Tracheophyta</taxon>
        <taxon>Spermatophyta</taxon>
        <taxon>Magnoliopsida</taxon>
        <taxon>eudicotyledons</taxon>
        <taxon>Gunneridae</taxon>
        <taxon>Pentapetalae</taxon>
        <taxon>asterids</taxon>
        <taxon>lamiids</taxon>
        <taxon>Lamiales</taxon>
        <taxon>Oleaceae</taxon>
        <taxon>Oleeae</taxon>
        <taxon>Olea</taxon>
    </lineage>
</organism>
<keyword evidence="4 6" id="KW-1133">Transmembrane helix</keyword>
<comment type="caution">
    <text evidence="6">Lacks conserved residue(s) required for the propagation of feature annotation.</text>
</comment>
<dbReference type="EMBL" id="CACTIH010009436">
    <property type="protein sequence ID" value="CAA3031304.1"/>
    <property type="molecule type" value="Genomic_DNA"/>
</dbReference>
<proteinExistence type="predicted"/>
<dbReference type="InterPro" id="IPR045064">
    <property type="entry name" value="Reticulon-like"/>
</dbReference>
<dbReference type="Gramene" id="OE9A044345T4">
    <property type="protein sequence ID" value="OE9A044345C4"/>
    <property type="gene ID" value="OE9A044345"/>
</dbReference>
<keyword evidence="9" id="KW-1185">Reference proteome</keyword>
<sequence length="126" mass="14401">MRESRRFSVHLALGSVAVADVLLWEKWWECFSALAILFFWAKSASLLNRLLLPLRNLEVSEEIIIKAADEMRVWVNYALSIARDIAIGGNLRLFIQVALCSCYISFIGNFFNFLTLLYIGQVPKSN</sequence>
<dbReference type="Pfam" id="PF02453">
    <property type="entry name" value="Reticulon"/>
    <property type="match status" value="1"/>
</dbReference>
<dbReference type="PANTHER" id="PTHR10994:SF154">
    <property type="entry name" value="RETICULON-LIKE PROTEIN B11"/>
    <property type="match status" value="1"/>
</dbReference>
<reference evidence="8 9" key="1">
    <citation type="submission" date="2019-12" db="EMBL/GenBank/DDBJ databases">
        <authorList>
            <person name="Alioto T."/>
            <person name="Alioto T."/>
            <person name="Gomez Garrido J."/>
        </authorList>
    </citation>
    <scope>NUCLEOTIDE SEQUENCE [LARGE SCALE GENOMIC DNA]</scope>
</reference>
<evidence type="ECO:0000256" key="6">
    <source>
        <dbReference type="RuleBase" id="RU363132"/>
    </source>
</evidence>
<evidence type="ECO:0000313" key="8">
    <source>
        <dbReference type="EMBL" id="CAA3031304.1"/>
    </source>
</evidence>
<evidence type="ECO:0000256" key="3">
    <source>
        <dbReference type="ARBA" id="ARBA00022824"/>
    </source>
</evidence>
<protein>
    <recommendedName>
        <fullName evidence="6">Reticulon-like protein</fullName>
    </recommendedName>
</protein>
<evidence type="ECO:0000313" key="9">
    <source>
        <dbReference type="Proteomes" id="UP000594638"/>
    </source>
</evidence>
<keyword evidence="3 6" id="KW-0256">Endoplasmic reticulum</keyword>
<feature type="transmembrane region" description="Helical" evidence="6">
    <location>
        <begin position="93"/>
        <end position="119"/>
    </location>
</feature>
<dbReference type="GO" id="GO:0005789">
    <property type="term" value="C:endoplasmic reticulum membrane"/>
    <property type="evidence" value="ECO:0007669"/>
    <property type="project" value="UniProtKB-SubCell"/>
</dbReference>
<dbReference type="GO" id="GO:0009617">
    <property type="term" value="P:response to bacterium"/>
    <property type="evidence" value="ECO:0007669"/>
    <property type="project" value="InterPro"/>
</dbReference>
<dbReference type="PANTHER" id="PTHR10994">
    <property type="entry name" value="RETICULON"/>
    <property type="match status" value="1"/>
</dbReference>
<dbReference type="Proteomes" id="UP000594638">
    <property type="component" value="Unassembled WGS sequence"/>
</dbReference>
<evidence type="ECO:0000256" key="5">
    <source>
        <dbReference type="ARBA" id="ARBA00023136"/>
    </source>
</evidence>
<comment type="caution">
    <text evidence="8">The sequence shown here is derived from an EMBL/GenBank/DDBJ whole genome shotgun (WGS) entry which is preliminary data.</text>
</comment>
<dbReference type="OrthoDB" id="567788at2759"/>
<dbReference type="PROSITE" id="PS50845">
    <property type="entry name" value="RETICULON"/>
    <property type="match status" value="1"/>
</dbReference>
<dbReference type="InterPro" id="IPR003388">
    <property type="entry name" value="Reticulon"/>
</dbReference>
<evidence type="ECO:0000256" key="4">
    <source>
        <dbReference type="ARBA" id="ARBA00022989"/>
    </source>
</evidence>
<evidence type="ECO:0000256" key="1">
    <source>
        <dbReference type="ARBA" id="ARBA00004477"/>
    </source>
</evidence>
<feature type="domain" description="Reticulon" evidence="7">
    <location>
        <begin position="53"/>
        <end position="126"/>
    </location>
</feature>
<evidence type="ECO:0000256" key="2">
    <source>
        <dbReference type="ARBA" id="ARBA00022692"/>
    </source>
</evidence>
<comment type="subcellular location">
    <subcellularLocation>
        <location evidence="1 6">Endoplasmic reticulum membrane</location>
        <topology evidence="1 6">Multi-pass membrane protein</topology>
    </subcellularLocation>
</comment>
<gene>
    <name evidence="8" type="ORF">OLEA9_A044345</name>
</gene>